<evidence type="ECO:0000256" key="1">
    <source>
        <dbReference type="ARBA" id="ARBA00004651"/>
    </source>
</evidence>
<dbReference type="Pfam" id="PF20154">
    <property type="entry name" value="LNT_N"/>
    <property type="match status" value="1"/>
</dbReference>
<evidence type="ECO:0000256" key="4">
    <source>
        <dbReference type="ARBA" id="ARBA00022692"/>
    </source>
</evidence>
<evidence type="ECO:0000256" key="8">
    <source>
        <dbReference type="HAMAP-Rule" id="MF_01148"/>
    </source>
</evidence>
<feature type="transmembrane region" description="Helical" evidence="8">
    <location>
        <begin position="57"/>
        <end position="74"/>
    </location>
</feature>
<comment type="pathway">
    <text evidence="8">Protein modification; lipoprotein biosynthesis (N-acyl transfer).</text>
</comment>
<gene>
    <name evidence="8 10" type="primary">lnt</name>
    <name evidence="10" type="ORF">M6B22_21405</name>
</gene>
<evidence type="ECO:0000259" key="9">
    <source>
        <dbReference type="PROSITE" id="PS50263"/>
    </source>
</evidence>
<feature type="domain" description="CN hydrolase" evidence="9">
    <location>
        <begin position="220"/>
        <end position="475"/>
    </location>
</feature>
<dbReference type="CDD" id="cd07571">
    <property type="entry name" value="ALP_N-acyl_transferase"/>
    <property type="match status" value="1"/>
</dbReference>
<dbReference type="SUPFAM" id="SSF56317">
    <property type="entry name" value="Carbon-nitrogen hydrolase"/>
    <property type="match status" value="1"/>
</dbReference>
<dbReference type="Pfam" id="PF00795">
    <property type="entry name" value="CN_hydrolase"/>
    <property type="match status" value="1"/>
</dbReference>
<evidence type="ECO:0000256" key="2">
    <source>
        <dbReference type="ARBA" id="ARBA00022475"/>
    </source>
</evidence>
<sequence length="529" mass="55386">MPAARTAPLFRARWAALLAVAAGLAGWLAFPTPGVWPLAFASVAGLSLAVDRRRSRTGAWLGLLYGAAFFCPLLHWTGVYVGAAPWLILAIAEAGFFAGLGALLPVVQRLPGAPAWVAAAWVLQEALRDRLPFGGFPWGRLAFSQASSPLRWFAALGGAPLVSFAVALAGALLALAARAGWAMRWRWAAVAAAGALAVPMLGGLLSWPLGPAPDGQGRTAVVALVQGSVPDRGLAFEDRAREVLDNHVAQTEKLAAEIAAGTAPKPDLVVWPENSSDVDPFTDRAAFAEIDAVVKRLGVPVLVGAILDGPGADHRRNAGILWSPTSGPGAQYIKRHPVPFGEYIPLRSLAEKVTSAAKLVDRDMVAGTGDGLLRGGPFPIGDVICFEVAYDSLVRSSVAAGAQLLVVQTNNATFGHTAETYQQLAMSRLRAVESGRTVLQVATTGVSAVIGPDGGIRQRSGALFTPAVLDASIPLRSTDTLATRVGAVPEYVLAALAVAAFGAAVWRVRRRRPTDTPQLDPTDEEMVNT</sequence>
<comment type="similarity">
    <text evidence="8">Belongs to the CN hydrolase family. Apolipoprotein N-acyltransferase subfamily.</text>
</comment>
<name>A0ABY7JYH9_9ACTN</name>
<dbReference type="InterPro" id="IPR003010">
    <property type="entry name" value="C-N_Hydrolase"/>
</dbReference>
<dbReference type="InterPro" id="IPR036526">
    <property type="entry name" value="C-N_Hydrolase_sf"/>
</dbReference>
<keyword evidence="4 8" id="KW-0812">Transmembrane</keyword>
<feature type="transmembrane region" description="Helical" evidence="8">
    <location>
        <begin position="187"/>
        <end position="209"/>
    </location>
</feature>
<keyword evidence="11" id="KW-1185">Reference proteome</keyword>
<evidence type="ECO:0000256" key="6">
    <source>
        <dbReference type="ARBA" id="ARBA00023136"/>
    </source>
</evidence>
<dbReference type="Gene3D" id="3.60.110.10">
    <property type="entry name" value="Carbon-nitrogen hydrolase"/>
    <property type="match status" value="1"/>
</dbReference>
<protein>
    <recommendedName>
        <fullName evidence="8">Apolipoprotein N-acyltransferase</fullName>
        <shortName evidence="8">ALP N-acyltransferase</shortName>
        <ecNumber evidence="8">2.3.1.269</ecNumber>
    </recommendedName>
</protein>
<evidence type="ECO:0000313" key="11">
    <source>
        <dbReference type="Proteomes" id="UP001164693"/>
    </source>
</evidence>
<keyword evidence="3 8" id="KW-0808">Transferase</keyword>
<dbReference type="EMBL" id="CP097463">
    <property type="protein sequence ID" value="WAX57050.1"/>
    <property type="molecule type" value="Genomic_DNA"/>
</dbReference>
<dbReference type="NCBIfam" id="TIGR00546">
    <property type="entry name" value="lnt"/>
    <property type="match status" value="1"/>
</dbReference>
<comment type="subcellular location">
    <subcellularLocation>
        <location evidence="1 8">Cell membrane</location>
        <topology evidence="1 8">Multi-pass membrane protein</topology>
    </subcellularLocation>
</comment>
<evidence type="ECO:0000313" key="10">
    <source>
        <dbReference type="EMBL" id="WAX57050.1"/>
    </source>
</evidence>
<dbReference type="InterPro" id="IPR004563">
    <property type="entry name" value="Apolipo_AcylTrfase"/>
</dbReference>
<feature type="transmembrane region" description="Helical" evidence="8">
    <location>
        <begin position="491"/>
        <end position="508"/>
    </location>
</feature>
<comment type="function">
    <text evidence="8">Catalyzes the phospholipid dependent N-acylation of the N-terminal cysteine of apolipoprotein, the last step in lipoprotein maturation.</text>
</comment>
<evidence type="ECO:0000256" key="5">
    <source>
        <dbReference type="ARBA" id="ARBA00022989"/>
    </source>
</evidence>
<evidence type="ECO:0000256" key="3">
    <source>
        <dbReference type="ARBA" id="ARBA00022679"/>
    </source>
</evidence>
<dbReference type="Proteomes" id="UP001164693">
    <property type="component" value="Chromosome"/>
</dbReference>
<comment type="caution">
    <text evidence="8">Lacks conserved residue(s) required for the propagation of feature annotation.</text>
</comment>
<keyword evidence="7 8" id="KW-0012">Acyltransferase</keyword>
<evidence type="ECO:0000256" key="7">
    <source>
        <dbReference type="ARBA" id="ARBA00023315"/>
    </source>
</evidence>
<accession>A0ABY7JYH9</accession>
<feature type="transmembrane region" description="Helical" evidence="8">
    <location>
        <begin position="152"/>
        <end position="175"/>
    </location>
</feature>
<dbReference type="HAMAP" id="MF_01148">
    <property type="entry name" value="Lnt"/>
    <property type="match status" value="1"/>
</dbReference>
<keyword evidence="5 8" id="KW-1133">Transmembrane helix</keyword>
<dbReference type="PANTHER" id="PTHR38686">
    <property type="entry name" value="APOLIPOPROTEIN N-ACYLTRANSFERASE"/>
    <property type="match status" value="1"/>
</dbReference>
<proteinExistence type="inferred from homology"/>
<comment type="catalytic activity">
    <reaction evidence="8">
        <text>N-terminal S-1,2-diacyl-sn-glyceryl-L-cysteinyl-[lipoprotein] + a glycerophospholipid = N-acyl-S-1,2-diacyl-sn-glyceryl-L-cysteinyl-[lipoprotein] + a 2-acyl-sn-glycero-3-phospholipid + H(+)</text>
        <dbReference type="Rhea" id="RHEA:48228"/>
        <dbReference type="Rhea" id="RHEA-COMP:14681"/>
        <dbReference type="Rhea" id="RHEA-COMP:14684"/>
        <dbReference type="ChEBI" id="CHEBI:15378"/>
        <dbReference type="ChEBI" id="CHEBI:136912"/>
        <dbReference type="ChEBI" id="CHEBI:140656"/>
        <dbReference type="ChEBI" id="CHEBI:140657"/>
        <dbReference type="ChEBI" id="CHEBI:140660"/>
        <dbReference type="EC" id="2.3.1.269"/>
    </reaction>
</comment>
<organism evidence="10 11">
    <name type="scientific">Jatrophihabitans cynanchi</name>
    <dbReference type="NCBI Taxonomy" id="2944128"/>
    <lineage>
        <taxon>Bacteria</taxon>
        <taxon>Bacillati</taxon>
        <taxon>Actinomycetota</taxon>
        <taxon>Actinomycetes</taxon>
        <taxon>Jatrophihabitantales</taxon>
        <taxon>Jatrophihabitantaceae</taxon>
        <taxon>Jatrophihabitans</taxon>
    </lineage>
</organism>
<dbReference type="PANTHER" id="PTHR38686:SF1">
    <property type="entry name" value="APOLIPOPROTEIN N-ACYLTRANSFERASE"/>
    <property type="match status" value="1"/>
</dbReference>
<dbReference type="PROSITE" id="PS50263">
    <property type="entry name" value="CN_HYDROLASE"/>
    <property type="match status" value="1"/>
</dbReference>
<keyword evidence="6 8" id="KW-0472">Membrane</keyword>
<dbReference type="InterPro" id="IPR045378">
    <property type="entry name" value="LNT_N"/>
</dbReference>
<feature type="transmembrane region" description="Helical" evidence="8">
    <location>
        <begin position="86"/>
        <end position="107"/>
    </location>
</feature>
<reference evidence="10" key="1">
    <citation type="submission" date="2022-05" db="EMBL/GenBank/DDBJ databases">
        <title>Jatrophihabitans sp. SB3-54 whole genome sequence.</title>
        <authorList>
            <person name="Suh M.K."/>
            <person name="Eom M.K."/>
            <person name="Kim J.S."/>
            <person name="Kim H.S."/>
            <person name="Do H.E."/>
            <person name="Shin Y.K."/>
            <person name="Lee J.-S."/>
        </authorList>
    </citation>
    <scope>NUCLEOTIDE SEQUENCE</scope>
    <source>
        <strain evidence="10">SB3-54</strain>
    </source>
</reference>
<keyword evidence="2 8" id="KW-1003">Cell membrane</keyword>
<dbReference type="EC" id="2.3.1.269" evidence="8"/>